<accession>A0AC60PRC5</accession>
<organism evidence="1 2">
    <name type="scientific">Ixodes persulcatus</name>
    <name type="common">Taiga tick</name>
    <dbReference type="NCBI Taxonomy" id="34615"/>
    <lineage>
        <taxon>Eukaryota</taxon>
        <taxon>Metazoa</taxon>
        <taxon>Ecdysozoa</taxon>
        <taxon>Arthropoda</taxon>
        <taxon>Chelicerata</taxon>
        <taxon>Arachnida</taxon>
        <taxon>Acari</taxon>
        <taxon>Parasitiformes</taxon>
        <taxon>Ixodida</taxon>
        <taxon>Ixodoidea</taxon>
        <taxon>Ixodidae</taxon>
        <taxon>Ixodinae</taxon>
        <taxon>Ixodes</taxon>
    </lineage>
</organism>
<sequence length="159" mass="17783">MAAAASVKKRVTLTFATKLEIIRLVEKGEKKSSVAETYKIPRSTLSTLLKNKADIKAKAGQSRHSDAQRVRNPAFEDVEKALHKWFMDVRARKIPVSGPMLQAKAKDFAFLLVVKNFTASGGWLQRYKGRYDIVGKAISGESEDANIDSIRKWLKDDTS</sequence>
<name>A0AC60PRC5_IXOPE</name>
<gene>
    <name evidence="1" type="ORF">HPB47_001135</name>
</gene>
<comment type="caution">
    <text evidence="1">The sequence shown here is derived from an EMBL/GenBank/DDBJ whole genome shotgun (WGS) entry which is preliminary data.</text>
</comment>
<reference evidence="1 2" key="1">
    <citation type="journal article" date="2020" name="Cell">
        <title>Large-Scale Comparative Analyses of Tick Genomes Elucidate Their Genetic Diversity and Vector Capacities.</title>
        <authorList>
            <consortium name="Tick Genome and Microbiome Consortium (TIGMIC)"/>
            <person name="Jia N."/>
            <person name="Wang J."/>
            <person name="Shi W."/>
            <person name="Du L."/>
            <person name="Sun Y."/>
            <person name="Zhan W."/>
            <person name="Jiang J.F."/>
            <person name="Wang Q."/>
            <person name="Zhang B."/>
            <person name="Ji P."/>
            <person name="Bell-Sakyi L."/>
            <person name="Cui X.M."/>
            <person name="Yuan T.T."/>
            <person name="Jiang B.G."/>
            <person name="Yang W.F."/>
            <person name="Lam T.T."/>
            <person name="Chang Q.C."/>
            <person name="Ding S.J."/>
            <person name="Wang X.J."/>
            <person name="Zhu J.G."/>
            <person name="Ruan X.D."/>
            <person name="Zhao L."/>
            <person name="Wei J.T."/>
            <person name="Ye R.Z."/>
            <person name="Que T.C."/>
            <person name="Du C.H."/>
            <person name="Zhou Y.H."/>
            <person name="Cheng J.X."/>
            <person name="Dai P.F."/>
            <person name="Guo W.B."/>
            <person name="Han X.H."/>
            <person name="Huang E.J."/>
            <person name="Li L.F."/>
            <person name="Wei W."/>
            <person name="Gao Y.C."/>
            <person name="Liu J.Z."/>
            <person name="Shao H.Z."/>
            <person name="Wang X."/>
            <person name="Wang C.C."/>
            <person name="Yang T.C."/>
            <person name="Huo Q.B."/>
            <person name="Li W."/>
            <person name="Chen H.Y."/>
            <person name="Chen S.E."/>
            <person name="Zhou L.G."/>
            <person name="Ni X.B."/>
            <person name="Tian J.H."/>
            <person name="Sheng Y."/>
            <person name="Liu T."/>
            <person name="Pan Y.S."/>
            <person name="Xia L.Y."/>
            <person name="Li J."/>
            <person name="Zhao F."/>
            <person name="Cao W.C."/>
        </authorList>
    </citation>
    <scope>NUCLEOTIDE SEQUENCE [LARGE SCALE GENOMIC DNA]</scope>
    <source>
        <strain evidence="1">Iper-2018</strain>
    </source>
</reference>
<dbReference type="EMBL" id="JABSTQ010010149">
    <property type="protein sequence ID" value="KAG0423082.1"/>
    <property type="molecule type" value="Genomic_DNA"/>
</dbReference>
<proteinExistence type="predicted"/>
<evidence type="ECO:0000313" key="2">
    <source>
        <dbReference type="Proteomes" id="UP000805193"/>
    </source>
</evidence>
<dbReference type="Proteomes" id="UP000805193">
    <property type="component" value="Unassembled WGS sequence"/>
</dbReference>
<evidence type="ECO:0000313" key="1">
    <source>
        <dbReference type="EMBL" id="KAG0423082.1"/>
    </source>
</evidence>
<protein>
    <submittedName>
        <fullName evidence="1">Uncharacterized protein</fullName>
    </submittedName>
</protein>
<keyword evidence="2" id="KW-1185">Reference proteome</keyword>